<keyword evidence="4 15" id="KW-0285">Flavoprotein</keyword>
<evidence type="ECO:0000256" key="9">
    <source>
        <dbReference type="ARBA" id="ARBA00048754"/>
    </source>
</evidence>
<dbReference type="SUPFAM" id="SSF51395">
    <property type="entry name" value="FMN-linked oxidoreductases"/>
    <property type="match status" value="1"/>
</dbReference>
<dbReference type="InterPro" id="IPR037396">
    <property type="entry name" value="FMN_HAD"/>
</dbReference>
<evidence type="ECO:0000256" key="15">
    <source>
        <dbReference type="PIRSR" id="PIRSR000138-2"/>
    </source>
</evidence>
<comment type="similarity">
    <text evidence="7">Belongs to the FMN-dependent alpha-hydroxy acid dehydrogenase family.</text>
</comment>
<feature type="binding site" evidence="15">
    <location>
        <begin position="331"/>
        <end position="332"/>
    </location>
    <ligand>
        <name>FMN</name>
        <dbReference type="ChEBI" id="CHEBI:58210"/>
    </ligand>
</feature>
<feature type="active site" description="Proton acceptor" evidence="14">
    <location>
        <position position="277"/>
    </location>
</feature>
<feature type="binding site" evidence="15">
    <location>
        <begin position="308"/>
        <end position="312"/>
    </location>
    <ligand>
        <name>FMN</name>
        <dbReference type="ChEBI" id="CHEBI:58210"/>
    </ligand>
</feature>
<dbReference type="EC" id="1.1.3.15" evidence="3"/>
<dbReference type="GO" id="GO:0003973">
    <property type="term" value="F:(S)-2-hydroxy-acid oxidase activity"/>
    <property type="evidence" value="ECO:0007669"/>
    <property type="project" value="UniProtKB-EC"/>
</dbReference>
<dbReference type="FunFam" id="3.20.20.70:FF:000029">
    <property type="entry name" value="L-lactate dehydrogenase"/>
    <property type="match status" value="1"/>
</dbReference>
<reference evidence="17 18" key="1">
    <citation type="submission" date="2015-04" db="EMBL/GenBank/DDBJ databases">
        <title>Taxonomic description and genome sequence of Bacillus campisalis sp. nov., a novel member of the genus Bacillus isolated from solar saltern.</title>
        <authorList>
            <person name="Mathan Kumar R."/>
            <person name="Kaur G."/>
            <person name="Kumar A."/>
            <person name="Singh N.K."/>
            <person name="Kaur N."/>
            <person name="Kumar N."/>
            <person name="Mayilraj S."/>
        </authorList>
    </citation>
    <scope>NUCLEOTIDE SEQUENCE [LARGE SCALE GENOMIC DNA]</scope>
    <source>
        <strain evidence="17 18">SA2-6</strain>
    </source>
</reference>
<feature type="binding site" evidence="15">
    <location>
        <position position="277"/>
    </location>
    <ligand>
        <name>glyoxylate</name>
        <dbReference type="ChEBI" id="CHEBI:36655"/>
    </ligand>
</feature>
<evidence type="ECO:0000256" key="13">
    <source>
        <dbReference type="ARBA" id="ARBA00079803"/>
    </source>
</evidence>
<dbReference type="EMBL" id="LAYY01000027">
    <property type="protein sequence ID" value="KKK36582.1"/>
    <property type="molecule type" value="Genomic_DNA"/>
</dbReference>
<comment type="catalytic activity">
    <reaction evidence="9">
        <text>(S)-lactate + O2 = pyruvate + H2O2</text>
        <dbReference type="Rhea" id="RHEA:55868"/>
        <dbReference type="ChEBI" id="CHEBI:15361"/>
        <dbReference type="ChEBI" id="CHEBI:15379"/>
        <dbReference type="ChEBI" id="CHEBI:16240"/>
        <dbReference type="ChEBI" id="CHEBI:16651"/>
    </reaction>
    <physiologicalReaction direction="left-to-right" evidence="9">
        <dbReference type="Rhea" id="RHEA:55869"/>
    </physiologicalReaction>
</comment>
<feature type="binding site" evidence="15">
    <location>
        <begin position="94"/>
        <end position="96"/>
    </location>
    <ligand>
        <name>FMN</name>
        <dbReference type="ChEBI" id="CHEBI:58210"/>
    </ligand>
</feature>
<feature type="binding site" evidence="15">
    <location>
        <position position="145"/>
    </location>
    <ligand>
        <name>FMN</name>
        <dbReference type="ChEBI" id="CHEBI:58210"/>
    </ligand>
</feature>
<dbReference type="OrthoDB" id="9770452at2"/>
<dbReference type="PROSITE" id="PS51349">
    <property type="entry name" value="FMN_HYDROXY_ACID_DH_2"/>
    <property type="match status" value="1"/>
</dbReference>
<dbReference type="Gene3D" id="3.20.20.70">
    <property type="entry name" value="Aldolase class I"/>
    <property type="match status" value="1"/>
</dbReference>
<dbReference type="PIRSF" id="PIRSF000138">
    <property type="entry name" value="Al-hdrx_acd_dh"/>
    <property type="match status" value="1"/>
</dbReference>
<evidence type="ECO:0000256" key="4">
    <source>
        <dbReference type="ARBA" id="ARBA00022630"/>
    </source>
</evidence>
<feature type="binding site" evidence="15">
    <location>
        <position position="174"/>
    </location>
    <ligand>
        <name>FMN</name>
        <dbReference type="ChEBI" id="CHEBI:58210"/>
    </ligand>
</feature>
<dbReference type="AlphaFoldDB" id="A0A0M2SUB9"/>
<feature type="binding site" evidence="15">
    <location>
        <position position="183"/>
    </location>
    <ligand>
        <name>glyoxylate</name>
        <dbReference type="ChEBI" id="CHEBI:36655"/>
    </ligand>
</feature>
<organism evidence="17 18">
    <name type="scientific">Mesobacillus campisalis</name>
    <dbReference type="NCBI Taxonomy" id="1408103"/>
    <lineage>
        <taxon>Bacteria</taxon>
        <taxon>Bacillati</taxon>
        <taxon>Bacillota</taxon>
        <taxon>Bacilli</taxon>
        <taxon>Bacillales</taxon>
        <taxon>Bacillaceae</taxon>
        <taxon>Mesobacillus</taxon>
    </lineage>
</organism>
<keyword evidence="6" id="KW-0560">Oxidoreductase</keyword>
<feature type="binding site" evidence="15">
    <location>
        <position position="275"/>
    </location>
    <ligand>
        <name>FMN</name>
        <dbReference type="ChEBI" id="CHEBI:58210"/>
    </ligand>
</feature>
<name>A0A0M2SUB9_9BACI</name>
<dbReference type="PANTHER" id="PTHR10578">
    <property type="entry name" value="S -2-HYDROXY-ACID OXIDASE-RELATED"/>
    <property type="match status" value="1"/>
</dbReference>
<keyword evidence="18" id="KW-1185">Reference proteome</keyword>
<feature type="domain" description="FMN hydroxy acid dehydrogenase" evidence="16">
    <location>
        <begin position="15"/>
        <end position="380"/>
    </location>
</feature>
<evidence type="ECO:0000313" key="17">
    <source>
        <dbReference type="EMBL" id="KKK36582.1"/>
    </source>
</evidence>
<comment type="catalytic activity">
    <reaction evidence="12">
        <text>2-hydroxyoctanoate + O2 = 2-oxooctanoate + H2O2</text>
        <dbReference type="Rhea" id="RHEA:67940"/>
        <dbReference type="ChEBI" id="CHEBI:15379"/>
        <dbReference type="ChEBI" id="CHEBI:16240"/>
        <dbReference type="ChEBI" id="CHEBI:133514"/>
        <dbReference type="ChEBI" id="CHEBI:176689"/>
    </reaction>
</comment>
<evidence type="ECO:0000256" key="14">
    <source>
        <dbReference type="PIRSR" id="PIRSR000138-1"/>
    </source>
</evidence>
<dbReference type="PROSITE" id="PS00557">
    <property type="entry name" value="FMN_HYDROXY_ACID_DH_1"/>
    <property type="match status" value="1"/>
</dbReference>
<comment type="caution">
    <text evidence="17">The sequence shown here is derived from an EMBL/GenBank/DDBJ whole genome shotgun (WGS) entry which is preliminary data.</text>
</comment>
<accession>A0A0M2SUB9</accession>
<dbReference type="InterPro" id="IPR012133">
    <property type="entry name" value="Alpha-hydoxy_acid_DH_FMN"/>
</dbReference>
<dbReference type="Proteomes" id="UP000034166">
    <property type="component" value="Unassembled WGS sequence"/>
</dbReference>
<keyword evidence="17" id="KW-0503">Monooxygenase</keyword>
<dbReference type="PATRIC" id="fig|1408103.3.peg.4116"/>
<sequence>MTVANRDILLKNISKETDFPLSFEEWEQKAVENMLPGGYGYASSGAGNEETAKRNVEAFSKWAIVPRMLNDVSSVDMSISIFGRRYRSPFFLAPVGMQGLAHEDGEKATAKAAQSMEVPLIVSTVSTYSLEEIAAAAPGGPKWFQLYFSGCNPALSYSMVERAEKAGYEAIVITVDTVMVGWRETDMRNQFSPLSQGYGTGNYIHDPVFMDSLPNHDQDTIIAGILENVQHPTLTWKEVAEVKKRTRLPVLLKGILHPEDAEMALECGVDGIIVSNHGGRQLDGVIASIDTLPAIAEKVKGNIPILLDSGVRRGIDAVKALGLGATGVLIGRPFLYGLAAAGQPGVEKVIERFIQETEVSLALSGIADLTQMSKLKMVRE</sequence>
<dbReference type="InterPro" id="IPR013785">
    <property type="entry name" value="Aldolase_TIM"/>
</dbReference>
<comment type="catalytic activity">
    <reaction evidence="1">
        <text>a (2S)-2-hydroxycarboxylate + O2 = a 2-oxocarboxylate + H2O2</text>
        <dbReference type="Rhea" id="RHEA:16789"/>
        <dbReference type="ChEBI" id="CHEBI:15379"/>
        <dbReference type="ChEBI" id="CHEBI:16240"/>
        <dbReference type="ChEBI" id="CHEBI:35179"/>
        <dbReference type="ChEBI" id="CHEBI:58123"/>
        <dbReference type="EC" id="1.1.3.15"/>
    </reaction>
</comment>
<feature type="binding site" evidence="15">
    <location>
        <position position="123"/>
    </location>
    <ligand>
        <name>FMN</name>
        <dbReference type="ChEBI" id="CHEBI:58210"/>
    </ligand>
</feature>
<evidence type="ECO:0000256" key="10">
    <source>
        <dbReference type="ARBA" id="ARBA00050549"/>
    </source>
</evidence>
<keyword evidence="5 15" id="KW-0288">FMN</keyword>
<feature type="binding site" evidence="15">
    <location>
        <position position="280"/>
    </location>
    <ligand>
        <name>glyoxylate</name>
        <dbReference type="ChEBI" id="CHEBI:36655"/>
    </ligand>
</feature>
<evidence type="ECO:0000256" key="2">
    <source>
        <dbReference type="ARBA" id="ARBA00001917"/>
    </source>
</evidence>
<dbReference type="InterPro" id="IPR000262">
    <property type="entry name" value="FMN-dep_DH"/>
</dbReference>
<dbReference type="RefSeq" id="WP_046525267.1">
    <property type="nucleotide sequence ID" value="NZ_LAYY01000027.1"/>
</dbReference>
<dbReference type="InterPro" id="IPR008259">
    <property type="entry name" value="FMN_hydac_DH_AS"/>
</dbReference>
<evidence type="ECO:0000256" key="12">
    <source>
        <dbReference type="ARBA" id="ARBA00052949"/>
    </source>
</evidence>
<dbReference type="Pfam" id="PF01070">
    <property type="entry name" value="FMN_dh"/>
    <property type="match status" value="1"/>
</dbReference>
<evidence type="ECO:0000256" key="3">
    <source>
        <dbReference type="ARBA" id="ARBA00013087"/>
    </source>
</evidence>
<evidence type="ECO:0000256" key="7">
    <source>
        <dbReference type="ARBA" id="ARBA00024042"/>
    </source>
</evidence>
<protein>
    <recommendedName>
        <fullName evidence="8">L-lactate oxidase</fullName>
        <ecNumber evidence="3">1.1.3.15</ecNumber>
    </recommendedName>
    <alternativeName>
        <fullName evidence="13">(S)-2-hydroxy-acid oxidase</fullName>
    </alternativeName>
</protein>
<evidence type="ECO:0000256" key="5">
    <source>
        <dbReference type="ARBA" id="ARBA00022643"/>
    </source>
</evidence>
<evidence type="ECO:0000259" key="16">
    <source>
        <dbReference type="PROSITE" id="PS51349"/>
    </source>
</evidence>
<evidence type="ECO:0000256" key="11">
    <source>
        <dbReference type="ARBA" id="ARBA00050773"/>
    </source>
</evidence>
<dbReference type="PANTHER" id="PTHR10578:SF143">
    <property type="entry name" value="FMN-DEPENDENT ALPHA-HYDROXY ACID DEHYDROGENASE PB1A11.03"/>
    <property type="match status" value="1"/>
</dbReference>
<evidence type="ECO:0000256" key="8">
    <source>
        <dbReference type="ARBA" id="ARBA00029513"/>
    </source>
</evidence>
<evidence type="ECO:0000256" key="1">
    <source>
        <dbReference type="ARBA" id="ARBA00000616"/>
    </source>
</evidence>
<dbReference type="GO" id="GO:0004497">
    <property type="term" value="F:monooxygenase activity"/>
    <property type="evidence" value="ECO:0007669"/>
    <property type="project" value="UniProtKB-KW"/>
</dbReference>
<comment type="catalytic activity">
    <reaction evidence="10">
        <text>mandelate + O2 = phenylglyoxylate + H2O2</text>
        <dbReference type="Rhea" id="RHEA:68968"/>
        <dbReference type="ChEBI" id="CHEBI:15379"/>
        <dbReference type="ChEBI" id="CHEBI:16240"/>
        <dbReference type="ChEBI" id="CHEBI:25147"/>
        <dbReference type="ChEBI" id="CHEBI:36656"/>
    </reaction>
</comment>
<comment type="catalytic activity">
    <reaction evidence="11">
        <text>2-hydroxyoctadecanoate + O2 = 2-oxooctadecanoate + H2O2</text>
        <dbReference type="Rhea" id="RHEA:68964"/>
        <dbReference type="ChEBI" id="CHEBI:15379"/>
        <dbReference type="ChEBI" id="CHEBI:16240"/>
        <dbReference type="ChEBI" id="CHEBI:17162"/>
        <dbReference type="ChEBI" id="CHEBI:76724"/>
    </reaction>
</comment>
<proteinExistence type="inferred from homology"/>
<gene>
    <name evidence="17" type="ORF">WQ57_18580</name>
</gene>
<evidence type="ECO:0000313" key="18">
    <source>
        <dbReference type="Proteomes" id="UP000034166"/>
    </source>
</evidence>
<feature type="binding site" evidence="15">
    <location>
        <position position="41"/>
    </location>
    <ligand>
        <name>glyoxylate</name>
        <dbReference type="ChEBI" id="CHEBI:36655"/>
    </ligand>
</feature>
<feature type="binding site" evidence="15">
    <location>
        <position position="147"/>
    </location>
    <ligand>
        <name>glyoxylate</name>
        <dbReference type="ChEBI" id="CHEBI:36655"/>
    </ligand>
</feature>
<feature type="binding site" evidence="15">
    <location>
        <position position="253"/>
    </location>
    <ligand>
        <name>FMN</name>
        <dbReference type="ChEBI" id="CHEBI:58210"/>
    </ligand>
</feature>
<evidence type="ECO:0000256" key="6">
    <source>
        <dbReference type="ARBA" id="ARBA00023002"/>
    </source>
</evidence>
<comment type="cofactor">
    <cofactor evidence="2">
        <name>FMN</name>
        <dbReference type="ChEBI" id="CHEBI:58210"/>
    </cofactor>
</comment>
<dbReference type="GO" id="GO:0010181">
    <property type="term" value="F:FMN binding"/>
    <property type="evidence" value="ECO:0007669"/>
    <property type="project" value="InterPro"/>
</dbReference>